<reference evidence="6" key="1">
    <citation type="journal article" date="2005" name="PLoS Biol.">
        <title>New insights into metabolic properties of marine bacteria encoding proteorhodopsins.</title>
        <authorList>
            <person name="Sabehi G."/>
            <person name="Loy A."/>
            <person name="Jung K.H."/>
            <person name="Partha R."/>
            <person name="Spudich J.L."/>
            <person name="Isaacson T."/>
            <person name="Hirschberg J."/>
            <person name="Wagner M."/>
            <person name="Beja O."/>
        </authorList>
    </citation>
    <scope>NUCLEOTIDE SEQUENCE</scope>
</reference>
<keyword evidence="2 6" id="KW-0489">Methyltransferase</keyword>
<dbReference type="Pfam" id="PF06253">
    <property type="entry name" value="MTTB"/>
    <property type="match status" value="1"/>
</dbReference>
<comment type="similarity">
    <text evidence="1 4">Belongs to the trimethylamine methyltransferase family.</text>
</comment>
<accession>Q4PJH0</accession>
<sequence length="522" mass="56570">MRGPATMTEQQPASRGGRRGRQARERNAAPAHSADYRRLRNPFPMMKLYSDDAIAGMHEAALTALEDLGMKILLPEARQIYRAGGARVDEAEEMVWIGREMVAAALATAPRSILCRAARPHRDVLLELGTLVFQPGAGAPHATDLERGRRPGTGRDFRELIKLTQHFDVLQMVPPLIEPQDVPMNLRHYFTMESQLTLSDKLPFVFSRGTPQVLESFEMLRDFRGLTDDAFAAESQCYTIINTNSPRQIDSPMAQGLIDFARHGQMSIITPFTLMGAMAPITVEAAMTLSHAEALAAITLTQLTKPGAPVCYGTFTSNVDMKSGAPAFGTPEHFRASLVAGQLARLIGLPWRCASGSAANINDSQAANETQFALWGCLMAGATVIIHAAGWLEGGLTVSYEKLVTDMEVLQMVAEMCNGASPDSPETNLGALAEVSPGGHFFAAQHTMARYQTEFYEPLVADWANFGTWTERGGKTASERATGIWKDIIAANPDLGHDGARIEALQSFIEARSAAGGALPES</sequence>
<dbReference type="GO" id="GO:0032259">
    <property type="term" value="P:methylation"/>
    <property type="evidence" value="ECO:0007669"/>
    <property type="project" value="UniProtKB-KW"/>
</dbReference>
<evidence type="ECO:0000256" key="3">
    <source>
        <dbReference type="ARBA" id="ARBA00022679"/>
    </source>
</evidence>
<organism evidence="6">
    <name type="scientific">uncultured bacterium MedeBAC46A06</name>
    <dbReference type="NCBI Taxonomy" id="332275"/>
    <lineage>
        <taxon>Bacteria</taxon>
        <taxon>environmental samples</taxon>
    </lineage>
</organism>
<evidence type="ECO:0000313" key="6">
    <source>
        <dbReference type="EMBL" id="AAY82807.1"/>
    </source>
</evidence>
<dbReference type="InterPro" id="IPR010426">
    <property type="entry name" value="MTTB_MeTrfase"/>
</dbReference>
<dbReference type="GO" id="GO:0015948">
    <property type="term" value="P:methanogenesis"/>
    <property type="evidence" value="ECO:0007669"/>
    <property type="project" value="UniProtKB-UniRule"/>
</dbReference>
<keyword evidence="3 4" id="KW-0808">Transferase</keyword>
<evidence type="ECO:0000256" key="5">
    <source>
        <dbReference type="SAM" id="MobiDB-lite"/>
    </source>
</evidence>
<dbReference type="Gene3D" id="3.20.20.480">
    <property type="entry name" value="Trimethylamine methyltransferase-like"/>
    <property type="match status" value="1"/>
</dbReference>
<name>Q4PJH0_9BACT</name>
<evidence type="ECO:0000256" key="2">
    <source>
        <dbReference type="ARBA" id="ARBA00022603"/>
    </source>
</evidence>
<proteinExistence type="inferred from homology"/>
<dbReference type="EMBL" id="DQ088847">
    <property type="protein sequence ID" value="AAY82807.1"/>
    <property type="molecule type" value="Genomic_DNA"/>
</dbReference>
<dbReference type="EC" id="2.1.1.-" evidence="4"/>
<feature type="region of interest" description="Disordered" evidence="5">
    <location>
        <begin position="1"/>
        <end position="36"/>
    </location>
</feature>
<evidence type="ECO:0000256" key="4">
    <source>
        <dbReference type="PIRNR" id="PIRNR037567"/>
    </source>
</evidence>
<dbReference type="GO" id="GO:0008168">
    <property type="term" value="F:methyltransferase activity"/>
    <property type="evidence" value="ECO:0007669"/>
    <property type="project" value="UniProtKB-KW"/>
</dbReference>
<dbReference type="InterPro" id="IPR038601">
    <property type="entry name" value="MttB-like_sf"/>
</dbReference>
<protein>
    <recommendedName>
        <fullName evidence="4">Methyltransferase</fullName>
        <ecNumber evidence="4">2.1.1.-</ecNumber>
    </recommendedName>
</protein>
<dbReference type="PIRSF" id="PIRSF037567">
    <property type="entry name" value="MTTB_MeTrfase"/>
    <property type="match status" value="1"/>
</dbReference>
<evidence type="ECO:0000256" key="1">
    <source>
        <dbReference type="ARBA" id="ARBA00007137"/>
    </source>
</evidence>
<dbReference type="AlphaFoldDB" id="Q4PJH0"/>